<gene>
    <name evidence="1" type="ORF">PLICRDRAFT_74675</name>
</gene>
<evidence type="ECO:0000313" key="2">
    <source>
        <dbReference type="Proteomes" id="UP000053263"/>
    </source>
</evidence>
<dbReference type="Proteomes" id="UP000053263">
    <property type="component" value="Unassembled WGS sequence"/>
</dbReference>
<dbReference type="EMBL" id="KN832576">
    <property type="protein sequence ID" value="KII83561.1"/>
    <property type="molecule type" value="Genomic_DNA"/>
</dbReference>
<sequence>SAQIWKSLTSEYEKDVRSARFDLKKQFHNPVHDPSQPIATYIARIEDAADQLSVIGHTPSSTDITDSIIMHLDSSWHVIHTMLVTRPSDPSISELKGIL</sequence>
<dbReference type="OrthoDB" id="3066634at2759"/>
<protein>
    <recommendedName>
        <fullName evidence="3">Retrotransposon gag domain-containing protein</fullName>
    </recommendedName>
</protein>
<feature type="non-terminal residue" evidence="1">
    <location>
        <position position="1"/>
    </location>
</feature>
<evidence type="ECO:0000313" key="1">
    <source>
        <dbReference type="EMBL" id="KII83561.1"/>
    </source>
</evidence>
<proteinExistence type="predicted"/>
<organism evidence="1 2">
    <name type="scientific">Plicaturopsis crispa FD-325 SS-3</name>
    <dbReference type="NCBI Taxonomy" id="944288"/>
    <lineage>
        <taxon>Eukaryota</taxon>
        <taxon>Fungi</taxon>
        <taxon>Dikarya</taxon>
        <taxon>Basidiomycota</taxon>
        <taxon>Agaricomycotina</taxon>
        <taxon>Agaricomycetes</taxon>
        <taxon>Agaricomycetidae</taxon>
        <taxon>Amylocorticiales</taxon>
        <taxon>Amylocorticiaceae</taxon>
        <taxon>Plicatura</taxon>
        <taxon>Plicaturopsis crispa</taxon>
    </lineage>
</organism>
<name>A0A0C9SKD8_PLICR</name>
<evidence type="ECO:0008006" key="3">
    <source>
        <dbReference type="Google" id="ProtNLM"/>
    </source>
</evidence>
<dbReference type="AlphaFoldDB" id="A0A0C9SKD8"/>
<accession>A0A0C9SKD8</accession>
<reference evidence="1 2" key="1">
    <citation type="submission" date="2014-06" db="EMBL/GenBank/DDBJ databases">
        <title>Evolutionary Origins and Diversification of the Mycorrhizal Mutualists.</title>
        <authorList>
            <consortium name="DOE Joint Genome Institute"/>
            <consortium name="Mycorrhizal Genomics Consortium"/>
            <person name="Kohler A."/>
            <person name="Kuo A."/>
            <person name="Nagy L.G."/>
            <person name="Floudas D."/>
            <person name="Copeland A."/>
            <person name="Barry K.W."/>
            <person name="Cichocki N."/>
            <person name="Veneault-Fourrey C."/>
            <person name="LaButti K."/>
            <person name="Lindquist E.A."/>
            <person name="Lipzen A."/>
            <person name="Lundell T."/>
            <person name="Morin E."/>
            <person name="Murat C."/>
            <person name="Riley R."/>
            <person name="Ohm R."/>
            <person name="Sun H."/>
            <person name="Tunlid A."/>
            <person name="Henrissat B."/>
            <person name="Grigoriev I.V."/>
            <person name="Hibbett D.S."/>
            <person name="Martin F."/>
        </authorList>
    </citation>
    <scope>NUCLEOTIDE SEQUENCE [LARGE SCALE GENOMIC DNA]</scope>
    <source>
        <strain evidence="1 2">FD-325 SS-3</strain>
    </source>
</reference>
<dbReference type="HOGENOM" id="CLU_181931_0_0_1"/>
<keyword evidence="2" id="KW-1185">Reference proteome</keyword>
<dbReference type="Pfam" id="PF14223">
    <property type="entry name" value="Retrotran_gag_2"/>
    <property type="match status" value="1"/>
</dbReference>
<feature type="non-terminal residue" evidence="1">
    <location>
        <position position="99"/>
    </location>
</feature>